<dbReference type="InterPro" id="IPR001619">
    <property type="entry name" value="Sec1-like"/>
</dbReference>
<dbReference type="InterPro" id="IPR043154">
    <property type="entry name" value="Sec-1-like_dom1"/>
</dbReference>
<accession>A0AA39ZJQ9</accession>
<dbReference type="InterPro" id="IPR043127">
    <property type="entry name" value="Sec-1-like_dom3a"/>
</dbReference>
<feature type="compositionally biased region" description="Gly residues" evidence="2">
    <location>
        <begin position="651"/>
        <end position="670"/>
    </location>
</feature>
<dbReference type="Gene3D" id="3.40.50.1910">
    <property type="match status" value="1"/>
</dbReference>
<protein>
    <submittedName>
        <fullName evidence="3">Syntaxin-binding protein 2</fullName>
    </submittedName>
</protein>
<dbReference type="Gene3D" id="3.40.50.2060">
    <property type="match status" value="1"/>
</dbReference>
<evidence type="ECO:0000256" key="1">
    <source>
        <dbReference type="ARBA" id="ARBA00009884"/>
    </source>
</evidence>
<organism evidence="3 4">
    <name type="scientific">Cercophora samala</name>
    <dbReference type="NCBI Taxonomy" id="330535"/>
    <lineage>
        <taxon>Eukaryota</taxon>
        <taxon>Fungi</taxon>
        <taxon>Dikarya</taxon>
        <taxon>Ascomycota</taxon>
        <taxon>Pezizomycotina</taxon>
        <taxon>Sordariomycetes</taxon>
        <taxon>Sordariomycetidae</taxon>
        <taxon>Sordariales</taxon>
        <taxon>Lasiosphaeriaceae</taxon>
        <taxon>Cercophora</taxon>
    </lineage>
</organism>
<comment type="similarity">
    <text evidence="1">Belongs to the STXBP/unc-18/SEC1 family.</text>
</comment>
<comment type="caution">
    <text evidence="3">The sequence shown here is derived from an EMBL/GenBank/DDBJ whole genome shotgun (WGS) entry which is preliminary data.</text>
</comment>
<feature type="region of interest" description="Disordered" evidence="2">
    <location>
        <begin position="616"/>
        <end position="733"/>
    </location>
</feature>
<dbReference type="PIRSF" id="PIRSF005715">
    <property type="entry name" value="VPS45_Sec1"/>
    <property type="match status" value="1"/>
</dbReference>
<keyword evidence="4" id="KW-1185">Reference proteome</keyword>
<dbReference type="PANTHER" id="PTHR11679">
    <property type="entry name" value="VESICLE PROTEIN SORTING-ASSOCIATED"/>
    <property type="match status" value="1"/>
</dbReference>
<feature type="compositionally biased region" description="Pro residues" evidence="2">
    <location>
        <begin position="638"/>
        <end position="649"/>
    </location>
</feature>
<dbReference type="Gene3D" id="3.90.830.10">
    <property type="entry name" value="Syntaxin Binding Protein 1, Chain A, domain 2"/>
    <property type="match status" value="1"/>
</dbReference>
<dbReference type="AlphaFoldDB" id="A0AA39ZJQ9"/>
<name>A0AA39ZJQ9_9PEZI</name>
<proteinExistence type="inferred from homology"/>
<evidence type="ECO:0000256" key="2">
    <source>
        <dbReference type="SAM" id="MobiDB-lite"/>
    </source>
</evidence>
<dbReference type="InterPro" id="IPR036045">
    <property type="entry name" value="Sec1-like_sf"/>
</dbReference>
<dbReference type="InterPro" id="IPR027482">
    <property type="entry name" value="Sec1-like_dom2"/>
</dbReference>
<gene>
    <name evidence="3" type="ORF">QBC41DRAFT_217559</name>
</gene>
<feature type="compositionally biased region" description="Gly residues" evidence="2">
    <location>
        <begin position="689"/>
        <end position="698"/>
    </location>
</feature>
<dbReference type="EMBL" id="JAULSY010000014">
    <property type="protein sequence ID" value="KAK0672321.1"/>
    <property type="molecule type" value="Genomic_DNA"/>
</dbReference>
<evidence type="ECO:0000313" key="4">
    <source>
        <dbReference type="Proteomes" id="UP001174997"/>
    </source>
</evidence>
<sequence length="733" mass="81947">MEGVSIIKEHQKSIIDVIRNTTRGDWKVLVLDETTKAIIDTTVNEDDILNHNIANIERIEERREPNPTMDAIYVISPTPFAVDCLMADFERRRYRSAFLIWTGVLPDALARRVDAARRQIAAPPQNLFVDFYPRESHLVTFQDPSSFQVLYNPTCNDLVARHLTMLAQKIAAVCHTLGEAPRIRYYAPQTATHEAGVLSFHLARFLQNEIERIQKMDQNFPPQTSRPQSVLLITDRSMDLMAPLLHEFSYQSFIHDVLPLKEQPNGTVTYHMVINEGLPQAEEKDVEITDKDKLWVDNRHKHMADTIAKLMGDFKSFIAKNPNFAGKNENETSLNDIRDMLAGLPQFQEMKQAYSLHLTMAQEAMNIFQKFKLSEVASVEQTLATGLDEDLKKPKNILDQVVRLLDDQDVAPTDRLRLVALYALYRDGMIDQDLLRLLWHASLQRSRESTDKAAIENLELLGARPLKAQLKEVPPRQPNPPLFPPNTKTAIQSEEYALSRFEPAVKHMLEDLCSGTLDQTSFPYVIPPQAGGPADDAFQTQGSLRSAAPRWASANRRQVENRQRIIVFVAGGATYSEARACYEVSEKHNRDVYLVSSHMQTPNKFVEDLRHLKTDRRRLKLPMDEPPKKAPAHLFERPAPPPQVRPPPQQQGGGGGGGQAPGMGMGGQMPPGGPRPPTKALGAMTLSSGPGGPSGGGGGHERSSSTATGASVGGEDKEKKKKKRNIFGIKKDK</sequence>
<dbReference type="SUPFAM" id="SSF56815">
    <property type="entry name" value="Sec1/munc18-like (SM) proteins"/>
    <property type="match status" value="1"/>
</dbReference>
<evidence type="ECO:0000313" key="3">
    <source>
        <dbReference type="EMBL" id="KAK0672321.1"/>
    </source>
</evidence>
<dbReference type="Pfam" id="PF00995">
    <property type="entry name" value="Sec1"/>
    <property type="match status" value="1"/>
</dbReference>
<dbReference type="GO" id="GO:0016192">
    <property type="term" value="P:vesicle-mediated transport"/>
    <property type="evidence" value="ECO:0007669"/>
    <property type="project" value="InterPro"/>
</dbReference>
<dbReference type="Gene3D" id="1.25.40.60">
    <property type="match status" value="1"/>
</dbReference>
<dbReference type="Proteomes" id="UP001174997">
    <property type="component" value="Unassembled WGS sequence"/>
</dbReference>
<reference evidence="3" key="1">
    <citation type="submission" date="2023-06" db="EMBL/GenBank/DDBJ databases">
        <title>Genome-scale phylogeny and comparative genomics of the fungal order Sordariales.</title>
        <authorList>
            <consortium name="Lawrence Berkeley National Laboratory"/>
            <person name="Hensen N."/>
            <person name="Bonometti L."/>
            <person name="Westerberg I."/>
            <person name="Brannstrom I.O."/>
            <person name="Guillou S."/>
            <person name="Cros-Aarteil S."/>
            <person name="Calhoun S."/>
            <person name="Haridas S."/>
            <person name="Kuo A."/>
            <person name="Mondo S."/>
            <person name="Pangilinan J."/>
            <person name="Riley R."/>
            <person name="Labutti K."/>
            <person name="Andreopoulos B."/>
            <person name="Lipzen A."/>
            <person name="Chen C."/>
            <person name="Yanf M."/>
            <person name="Daum C."/>
            <person name="Ng V."/>
            <person name="Clum A."/>
            <person name="Steindorff A."/>
            <person name="Ohm R."/>
            <person name="Martin F."/>
            <person name="Silar P."/>
            <person name="Natvig D."/>
            <person name="Lalanne C."/>
            <person name="Gautier V."/>
            <person name="Ament-Velasquez S.L."/>
            <person name="Kruys A."/>
            <person name="Hutchinson M.I."/>
            <person name="Powell A.J."/>
            <person name="Barry K."/>
            <person name="Miller A.N."/>
            <person name="Grigoriev I.V."/>
            <person name="Debuchy R."/>
            <person name="Gladieux P."/>
            <person name="Thoren M.H."/>
            <person name="Johannesson H."/>
        </authorList>
    </citation>
    <scope>NUCLEOTIDE SEQUENCE</scope>
    <source>
        <strain evidence="3">CBS 307.81</strain>
    </source>
</reference>